<dbReference type="VEuPathDB" id="FungiDB:H257_15014"/>
<dbReference type="AlphaFoldDB" id="W4FNZ0"/>
<evidence type="ECO:0000313" key="1">
    <source>
        <dbReference type="EMBL" id="ETV69185.1"/>
    </source>
</evidence>
<proteinExistence type="predicted"/>
<organism evidence="1">
    <name type="scientific">Aphanomyces astaci</name>
    <name type="common">Crayfish plague agent</name>
    <dbReference type="NCBI Taxonomy" id="112090"/>
    <lineage>
        <taxon>Eukaryota</taxon>
        <taxon>Sar</taxon>
        <taxon>Stramenopiles</taxon>
        <taxon>Oomycota</taxon>
        <taxon>Saprolegniomycetes</taxon>
        <taxon>Saprolegniales</taxon>
        <taxon>Verrucalvaceae</taxon>
        <taxon>Aphanomyces</taxon>
    </lineage>
</organism>
<dbReference type="InterPro" id="IPR016197">
    <property type="entry name" value="Chromo-like_dom_sf"/>
</dbReference>
<dbReference type="RefSeq" id="XP_009841287.1">
    <property type="nucleotide sequence ID" value="XM_009842985.1"/>
</dbReference>
<dbReference type="GeneID" id="20817010"/>
<reference evidence="1" key="1">
    <citation type="submission" date="2013-12" db="EMBL/GenBank/DDBJ databases">
        <title>The Genome Sequence of Aphanomyces astaci APO3.</title>
        <authorList>
            <consortium name="The Broad Institute Genomics Platform"/>
            <person name="Russ C."/>
            <person name="Tyler B."/>
            <person name="van West P."/>
            <person name="Dieguez-Uribeondo J."/>
            <person name="Young S.K."/>
            <person name="Zeng Q."/>
            <person name="Gargeya S."/>
            <person name="Fitzgerald M."/>
            <person name="Abouelleil A."/>
            <person name="Alvarado L."/>
            <person name="Chapman S.B."/>
            <person name="Gainer-Dewar J."/>
            <person name="Goldberg J."/>
            <person name="Griggs A."/>
            <person name="Gujja S."/>
            <person name="Hansen M."/>
            <person name="Howarth C."/>
            <person name="Imamovic A."/>
            <person name="Ireland A."/>
            <person name="Larimer J."/>
            <person name="McCowan C."/>
            <person name="Murphy C."/>
            <person name="Pearson M."/>
            <person name="Poon T.W."/>
            <person name="Priest M."/>
            <person name="Roberts A."/>
            <person name="Saif S."/>
            <person name="Shea T."/>
            <person name="Sykes S."/>
            <person name="Wortman J."/>
            <person name="Nusbaum C."/>
            <person name="Birren B."/>
        </authorList>
    </citation>
    <scope>NUCLEOTIDE SEQUENCE [LARGE SCALE GENOMIC DNA]</scope>
    <source>
        <strain evidence="1">APO3</strain>
    </source>
</reference>
<sequence>MLKVKSIAGHKFVPDVKDFMLEVLWEGFEDIESSWERLQKLMHEYPAVVKIYVEGVKTASEGEELARPKCVLRDMAWGVCCGGRLKPSPAMTQVVLNRGHQVPTLGEPT</sequence>
<gene>
    <name evidence="1" type="ORF">H257_15014</name>
</gene>
<dbReference type="OrthoDB" id="78362at2759"/>
<name>W4FNZ0_APHAT</name>
<protein>
    <recommendedName>
        <fullName evidence="2">Chromo domain-containing protein</fullName>
    </recommendedName>
</protein>
<dbReference type="EMBL" id="KI913178">
    <property type="protein sequence ID" value="ETV69185.1"/>
    <property type="molecule type" value="Genomic_DNA"/>
</dbReference>
<evidence type="ECO:0008006" key="2">
    <source>
        <dbReference type="Google" id="ProtNLM"/>
    </source>
</evidence>
<accession>W4FNZ0</accession>
<dbReference type="SUPFAM" id="SSF54160">
    <property type="entry name" value="Chromo domain-like"/>
    <property type="match status" value="1"/>
</dbReference>